<dbReference type="InterPro" id="IPR012349">
    <property type="entry name" value="Split_barrel_FMN-bd"/>
</dbReference>
<protein>
    <submittedName>
        <fullName evidence="3">Pyridoxamine 5'-phosphate oxidase family protein</fullName>
    </submittedName>
</protein>
<evidence type="ECO:0000256" key="1">
    <source>
        <dbReference type="ARBA" id="ARBA00023002"/>
    </source>
</evidence>
<sequence length="174" mass="18659">MPNATRNLDGYNSPPIEWDAVEQQLKTNVPQAPGTGGPSRHTAWLTTIGASGVPHVRPLGVVSVDGVWYFNSSAETRKSRNLAHDGRCVLCLATDPFDLVLEGTATRVTGGPELDAVATALADDWPCEVDGDALTAEFSAPSGGKPPYYVFRMDPTTVYAFGTREPYGATRYDL</sequence>
<organism evidence="3 4">
    <name type="scientific">Mycolicibacterium arenosum</name>
    <dbReference type="NCBI Taxonomy" id="2952157"/>
    <lineage>
        <taxon>Bacteria</taxon>
        <taxon>Bacillati</taxon>
        <taxon>Actinomycetota</taxon>
        <taxon>Actinomycetes</taxon>
        <taxon>Mycobacteriales</taxon>
        <taxon>Mycobacteriaceae</taxon>
        <taxon>Mycolicibacterium</taxon>
    </lineage>
</organism>
<evidence type="ECO:0000313" key="4">
    <source>
        <dbReference type="Proteomes" id="UP001651690"/>
    </source>
</evidence>
<dbReference type="Pfam" id="PF01243">
    <property type="entry name" value="PNPOx_N"/>
    <property type="match status" value="1"/>
</dbReference>
<evidence type="ECO:0000259" key="2">
    <source>
        <dbReference type="Pfam" id="PF01243"/>
    </source>
</evidence>
<accession>A0ABT1LWX0</accession>
<keyword evidence="4" id="KW-1185">Reference proteome</keyword>
<name>A0ABT1LWX0_9MYCO</name>
<dbReference type="SUPFAM" id="SSF50475">
    <property type="entry name" value="FMN-binding split barrel"/>
    <property type="match status" value="1"/>
</dbReference>
<dbReference type="Gene3D" id="2.30.110.10">
    <property type="entry name" value="Electron Transport, Fmn-binding Protein, Chain A"/>
    <property type="match status" value="1"/>
</dbReference>
<dbReference type="PANTHER" id="PTHR35176:SF4">
    <property type="entry name" value="PYRIDOXAMINE 5'-PHOSPHATE OXIDASE-RELATED FMN-BINDING"/>
    <property type="match status" value="1"/>
</dbReference>
<dbReference type="Proteomes" id="UP001651690">
    <property type="component" value="Unassembled WGS sequence"/>
</dbReference>
<keyword evidence="1" id="KW-0560">Oxidoreductase</keyword>
<dbReference type="EMBL" id="JANDBD010000001">
    <property type="protein sequence ID" value="MCP9270840.1"/>
    <property type="molecule type" value="Genomic_DNA"/>
</dbReference>
<dbReference type="InterPro" id="IPR011576">
    <property type="entry name" value="Pyridox_Oxase_N"/>
</dbReference>
<gene>
    <name evidence="3" type="ORF">NM203_01420</name>
</gene>
<feature type="domain" description="Pyridoxamine 5'-phosphate oxidase N-terminal" evidence="2">
    <location>
        <begin position="39"/>
        <end position="160"/>
    </location>
</feature>
<dbReference type="PANTHER" id="PTHR35176">
    <property type="entry name" value="HEME OXYGENASE HI_0854-RELATED"/>
    <property type="match status" value="1"/>
</dbReference>
<comment type="caution">
    <text evidence="3">The sequence shown here is derived from an EMBL/GenBank/DDBJ whole genome shotgun (WGS) entry which is preliminary data.</text>
</comment>
<evidence type="ECO:0000313" key="3">
    <source>
        <dbReference type="EMBL" id="MCP9270840.1"/>
    </source>
</evidence>
<dbReference type="InterPro" id="IPR052019">
    <property type="entry name" value="F420H2_bilvrd_red/Heme_oxyg"/>
</dbReference>
<dbReference type="RefSeq" id="WP_255057808.1">
    <property type="nucleotide sequence ID" value="NZ_JANDBD010000001.1"/>
</dbReference>
<proteinExistence type="predicted"/>
<reference evidence="3 4" key="1">
    <citation type="submission" date="2022-06" db="EMBL/GenBank/DDBJ databases">
        <title>Mycolicibacterium sp. CAU 1645 isolated from seawater.</title>
        <authorList>
            <person name="Kim W."/>
        </authorList>
    </citation>
    <scope>NUCLEOTIDE SEQUENCE [LARGE SCALE GENOMIC DNA]</scope>
    <source>
        <strain evidence="3 4">CAU 1645</strain>
    </source>
</reference>